<keyword evidence="1 3" id="KW-0689">Ribosomal protein</keyword>
<dbReference type="GO" id="GO:0005737">
    <property type="term" value="C:cytoplasm"/>
    <property type="evidence" value="ECO:0007669"/>
    <property type="project" value="UniProtKB-ARBA"/>
</dbReference>
<dbReference type="InterPro" id="IPR023803">
    <property type="entry name" value="Ribosomal_bS16_dom_sf"/>
</dbReference>
<dbReference type="Proteomes" id="UP000179270">
    <property type="component" value="Unassembled WGS sequence"/>
</dbReference>
<evidence type="ECO:0000256" key="1">
    <source>
        <dbReference type="ARBA" id="ARBA00022980"/>
    </source>
</evidence>
<dbReference type="PANTHER" id="PTHR12919:SF20">
    <property type="entry name" value="SMALL RIBOSOMAL SUBUNIT PROTEIN BS16M"/>
    <property type="match status" value="1"/>
</dbReference>
<dbReference type="InterPro" id="IPR000307">
    <property type="entry name" value="Ribosomal_bS16"/>
</dbReference>
<proteinExistence type="inferred from homology"/>
<keyword evidence="2 3" id="KW-0687">Ribonucleoprotein</keyword>
<dbReference type="EMBL" id="MGAF01000046">
    <property type="protein sequence ID" value="OGK39671.1"/>
    <property type="molecule type" value="Genomic_DNA"/>
</dbReference>
<evidence type="ECO:0000313" key="5">
    <source>
        <dbReference type="Proteomes" id="UP000179270"/>
    </source>
</evidence>
<sequence>MAVAIKLIRYGKKGQPSYRIVAIDKREKRNGPYIEKIGLYNPITSPPQLTINKERYDYWLMKGAELSEGMIKLKKQLNKSFIKQK</sequence>
<evidence type="ECO:0000256" key="2">
    <source>
        <dbReference type="ARBA" id="ARBA00023274"/>
    </source>
</evidence>
<protein>
    <recommendedName>
        <fullName evidence="3">Small ribosomal subunit protein bS16</fullName>
    </recommendedName>
</protein>
<evidence type="ECO:0000313" key="4">
    <source>
        <dbReference type="EMBL" id="OGK39671.1"/>
    </source>
</evidence>
<dbReference type="Pfam" id="PF00886">
    <property type="entry name" value="Ribosomal_S16"/>
    <property type="match status" value="1"/>
</dbReference>
<organism evidence="4 5">
    <name type="scientific">Candidatus Roizmanbacteria bacterium RIFCSPLOWO2_01_FULL_35_13</name>
    <dbReference type="NCBI Taxonomy" id="1802055"/>
    <lineage>
        <taxon>Bacteria</taxon>
        <taxon>Candidatus Roizmaniibacteriota</taxon>
    </lineage>
</organism>
<dbReference type="GO" id="GO:0015935">
    <property type="term" value="C:small ribosomal subunit"/>
    <property type="evidence" value="ECO:0007669"/>
    <property type="project" value="TreeGrafter"/>
</dbReference>
<dbReference type="NCBIfam" id="TIGR00002">
    <property type="entry name" value="S16"/>
    <property type="match status" value="1"/>
</dbReference>
<accession>A0A1F7I8H4</accession>
<dbReference type="GO" id="GO:0006412">
    <property type="term" value="P:translation"/>
    <property type="evidence" value="ECO:0007669"/>
    <property type="project" value="UniProtKB-UniRule"/>
</dbReference>
<comment type="similarity">
    <text evidence="3">Belongs to the bacterial ribosomal protein bS16 family.</text>
</comment>
<evidence type="ECO:0000256" key="3">
    <source>
        <dbReference type="HAMAP-Rule" id="MF_00385"/>
    </source>
</evidence>
<dbReference type="HAMAP" id="MF_00385">
    <property type="entry name" value="Ribosomal_bS16"/>
    <property type="match status" value="1"/>
</dbReference>
<gene>
    <name evidence="3" type="primary">rpsP</name>
    <name evidence="4" type="ORF">A3A74_07805</name>
</gene>
<dbReference type="GO" id="GO:0003735">
    <property type="term" value="F:structural constituent of ribosome"/>
    <property type="evidence" value="ECO:0007669"/>
    <property type="project" value="InterPro"/>
</dbReference>
<comment type="caution">
    <text evidence="4">The sequence shown here is derived from an EMBL/GenBank/DDBJ whole genome shotgun (WGS) entry which is preliminary data.</text>
</comment>
<dbReference type="Gene3D" id="3.30.1320.10">
    <property type="match status" value="1"/>
</dbReference>
<name>A0A1F7I8H4_9BACT</name>
<dbReference type="STRING" id="1802055.A3A74_07805"/>
<dbReference type="SUPFAM" id="SSF54565">
    <property type="entry name" value="Ribosomal protein S16"/>
    <property type="match status" value="1"/>
</dbReference>
<dbReference type="PANTHER" id="PTHR12919">
    <property type="entry name" value="30S RIBOSOMAL PROTEIN S16"/>
    <property type="match status" value="1"/>
</dbReference>
<dbReference type="AlphaFoldDB" id="A0A1F7I8H4"/>
<reference evidence="4 5" key="1">
    <citation type="journal article" date="2016" name="Nat. Commun.">
        <title>Thousands of microbial genomes shed light on interconnected biogeochemical processes in an aquifer system.</title>
        <authorList>
            <person name="Anantharaman K."/>
            <person name="Brown C.T."/>
            <person name="Hug L.A."/>
            <person name="Sharon I."/>
            <person name="Castelle C.J."/>
            <person name="Probst A.J."/>
            <person name="Thomas B.C."/>
            <person name="Singh A."/>
            <person name="Wilkins M.J."/>
            <person name="Karaoz U."/>
            <person name="Brodie E.L."/>
            <person name="Williams K.H."/>
            <person name="Hubbard S.S."/>
            <person name="Banfield J.F."/>
        </authorList>
    </citation>
    <scope>NUCLEOTIDE SEQUENCE [LARGE SCALE GENOMIC DNA]</scope>
</reference>